<protein>
    <submittedName>
        <fullName evidence="1">Uncharacterized protein</fullName>
    </submittedName>
</protein>
<proteinExistence type="predicted"/>
<gene>
    <name evidence="1" type="ORF">ACFORO_37565</name>
</gene>
<dbReference type="InterPro" id="IPR029063">
    <property type="entry name" value="SAM-dependent_MTases_sf"/>
</dbReference>
<evidence type="ECO:0000313" key="2">
    <source>
        <dbReference type="Proteomes" id="UP001595764"/>
    </source>
</evidence>
<dbReference type="EMBL" id="JBHRWI010000056">
    <property type="protein sequence ID" value="MFC3515923.1"/>
    <property type="molecule type" value="Genomic_DNA"/>
</dbReference>
<dbReference type="Proteomes" id="UP001595764">
    <property type="component" value="Unassembled WGS sequence"/>
</dbReference>
<name>A0ABV7QUJ2_9PSEU</name>
<sequence>MSKVFGDHAERYTGFAENSGPNAHYDRPAILRLAGKLILELGSAGGGLTEHLAEPGSRPRT</sequence>
<organism evidence="1 2">
    <name type="scientific">Amycolatopsis halotolerans</name>
    <dbReference type="NCBI Taxonomy" id="330083"/>
    <lineage>
        <taxon>Bacteria</taxon>
        <taxon>Bacillati</taxon>
        <taxon>Actinomycetota</taxon>
        <taxon>Actinomycetes</taxon>
        <taxon>Pseudonocardiales</taxon>
        <taxon>Pseudonocardiaceae</taxon>
        <taxon>Amycolatopsis</taxon>
    </lineage>
</organism>
<dbReference type="RefSeq" id="WP_377873223.1">
    <property type="nucleotide sequence ID" value="NZ_JBHMAY010000047.1"/>
</dbReference>
<accession>A0ABV7QUJ2</accession>
<dbReference type="SUPFAM" id="SSF53335">
    <property type="entry name" value="S-adenosyl-L-methionine-dependent methyltransferases"/>
    <property type="match status" value="1"/>
</dbReference>
<comment type="caution">
    <text evidence="1">The sequence shown here is derived from an EMBL/GenBank/DDBJ whole genome shotgun (WGS) entry which is preliminary data.</text>
</comment>
<evidence type="ECO:0000313" key="1">
    <source>
        <dbReference type="EMBL" id="MFC3515923.1"/>
    </source>
</evidence>
<reference evidence="2" key="1">
    <citation type="journal article" date="2019" name="Int. J. Syst. Evol. Microbiol.">
        <title>The Global Catalogue of Microorganisms (GCM) 10K type strain sequencing project: providing services to taxonomists for standard genome sequencing and annotation.</title>
        <authorList>
            <consortium name="The Broad Institute Genomics Platform"/>
            <consortium name="The Broad Institute Genome Sequencing Center for Infectious Disease"/>
            <person name="Wu L."/>
            <person name="Ma J."/>
        </authorList>
    </citation>
    <scope>NUCLEOTIDE SEQUENCE [LARGE SCALE GENOMIC DNA]</scope>
    <source>
        <strain evidence="2">CGMCC 4.7682</strain>
    </source>
</reference>
<keyword evidence="2" id="KW-1185">Reference proteome</keyword>